<dbReference type="SUPFAM" id="SSF53720">
    <property type="entry name" value="ALDH-like"/>
    <property type="match status" value="1"/>
</dbReference>
<dbReference type="InterPro" id="IPR016162">
    <property type="entry name" value="Ald_DH_N"/>
</dbReference>
<dbReference type="Pfam" id="PF00171">
    <property type="entry name" value="Aldedh"/>
    <property type="match status" value="1"/>
</dbReference>
<comment type="pathway">
    <text evidence="4">Amine and polyamine biosynthesis; betaine biosynthesis via choline pathway; betaine from betaine aldehyde: step 1/1.</text>
</comment>
<dbReference type="GO" id="GO:0016620">
    <property type="term" value="F:oxidoreductase activity, acting on the aldehyde or oxo group of donors, NAD or NADP as acceptor"/>
    <property type="evidence" value="ECO:0007669"/>
    <property type="project" value="InterPro"/>
</dbReference>
<dbReference type="PANTHER" id="PTHR43860:SF2">
    <property type="entry name" value="BETAINE ALDEHYDE DEHYDROGENASE-RELATED"/>
    <property type="match status" value="1"/>
</dbReference>
<dbReference type="Gene3D" id="3.40.309.10">
    <property type="entry name" value="Aldehyde Dehydrogenase, Chain A, domain 2"/>
    <property type="match status" value="1"/>
</dbReference>
<dbReference type="STRING" id="2880.D7G1L8"/>
<dbReference type="InterPro" id="IPR016163">
    <property type="entry name" value="Ald_DH_C"/>
</dbReference>
<keyword evidence="9" id="KW-1185">Reference proteome</keyword>
<comment type="similarity">
    <text evidence="1 6">Belongs to the aldehyde dehydrogenase family.</text>
</comment>
<dbReference type="InterPro" id="IPR016161">
    <property type="entry name" value="Ald_DH/histidinol_DH"/>
</dbReference>
<feature type="domain" description="Aldehyde dehydrogenase" evidence="7">
    <location>
        <begin position="66"/>
        <end position="545"/>
    </location>
</feature>
<dbReference type="PANTHER" id="PTHR43860">
    <property type="entry name" value="BETAINE ALDEHYDE DEHYDROGENASE"/>
    <property type="match status" value="1"/>
</dbReference>
<dbReference type="InParanoid" id="D7G1L8"/>
<protein>
    <submittedName>
        <fullName evidence="8">Aldehyde dehydrogenase</fullName>
    </submittedName>
</protein>
<dbReference type="PROSITE" id="PS00070">
    <property type="entry name" value="ALDEHYDE_DEHYDR_CYS"/>
    <property type="match status" value="1"/>
</dbReference>
<dbReference type="AlphaFoldDB" id="D7G1L8"/>
<dbReference type="Proteomes" id="UP000002630">
    <property type="component" value="Unassembled WGS sequence"/>
</dbReference>
<dbReference type="OrthoDB" id="310895at2759"/>
<dbReference type="FunFam" id="3.40.309.10:FF:000012">
    <property type="entry name" value="Betaine aldehyde dehydrogenase"/>
    <property type="match status" value="1"/>
</dbReference>
<organism evidence="8 9">
    <name type="scientific">Ectocarpus siliculosus</name>
    <name type="common">Brown alga</name>
    <name type="synonym">Conferva siliculosa</name>
    <dbReference type="NCBI Taxonomy" id="2880"/>
    <lineage>
        <taxon>Eukaryota</taxon>
        <taxon>Sar</taxon>
        <taxon>Stramenopiles</taxon>
        <taxon>Ochrophyta</taxon>
        <taxon>PX clade</taxon>
        <taxon>Phaeophyceae</taxon>
        <taxon>Ectocarpales</taxon>
        <taxon>Ectocarpaceae</taxon>
        <taxon>Ectocarpus</taxon>
    </lineage>
</organism>
<evidence type="ECO:0000259" key="7">
    <source>
        <dbReference type="Pfam" id="PF00171"/>
    </source>
</evidence>
<evidence type="ECO:0000256" key="4">
    <source>
        <dbReference type="ARBA" id="ARBA00037921"/>
    </source>
</evidence>
<feature type="active site" evidence="5">
    <location>
        <position position="308"/>
    </location>
</feature>
<dbReference type="InterPro" id="IPR015590">
    <property type="entry name" value="Aldehyde_DH_dom"/>
</dbReference>
<dbReference type="EMBL" id="FN649760">
    <property type="protein sequence ID" value="CBJ33263.1"/>
    <property type="molecule type" value="Genomic_DNA"/>
</dbReference>
<name>D7G1L8_ECTSI</name>
<dbReference type="PROSITE" id="PS00687">
    <property type="entry name" value="ALDEHYDE_DEHYDR_GLU"/>
    <property type="match status" value="1"/>
</dbReference>
<dbReference type="InterPro" id="IPR016160">
    <property type="entry name" value="Ald_DH_CS_CYS"/>
</dbReference>
<dbReference type="InterPro" id="IPR029510">
    <property type="entry name" value="Ald_DH_CS_GLU"/>
</dbReference>
<accession>D7G1L8</accession>
<proteinExistence type="inferred from homology"/>
<gene>
    <name evidence="8" type="ORF">Esi_0451_0004</name>
</gene>
<reference evidence="8 9" key="1">
    <citation type="journal article" date="2010" name="Nature">
        <title>The Ectocarpus genome and the independent evolution of multicellularity in brown algae.</title>
        <authorList>
            <person name="Cock J.M."/>
            <person name="Sterck L."/>
            <person name="Rouze P."/>
            <person name="Scornet D."/>
            <person name="Allen A.E."/>
            <person name="Amoutzias G."/>
            <person name="Anthouard V."/>
            <person name="Artiguenave F."/>
            <person name="Aury J.M."/>
            <person name="Badger J.H."/>
            <person name="Beszteri B."/>
            <person name="Billiau K."/>
            <person name="Bonnet E."/>
            <person name="Bothwell J.H."/>
            <person name="Bowler C."/>
            <person name="Boyen C."/>
            <person name="Brownlee C."/>
            <person name="Carrano C.J."/>
            <person name="Charrier B."/>
            <person name="Cho G.Y."/>
            <person name="Coelho S.M."/>
            <person name="Collen J."/>
            <person name="Corre E."/>
            <person name="Da Silva C."/>
            <person name="Delage L."/>
            <person name="Delaroque N."/>
            <person name="Dittami S.M."/>
            <person name="Doulbeau S."/>
            <person name="Elias M."/>
            <person name="Farnham G."/>
            <person name="Gachon C.M."/>
            <person name="Gschloessl B."/>
            <person name="Heesch S."/>
            <person name="Jabbari K."/>
            <person name="Jubin C."/>
            <person name="Kawai H."/>
            <person name="Kimura K."/>
            <person name="Kloareg B."/>
            <person name="Kupper F.C."/>
            <person name="Lang D."/>
            <person name="Le Bail A."/>
            <person name="Leblanc C."/>
            <person name="Lerouge P."/>
            <person name="Lohr M."/>
            <person name="Lopez P.J."/>
            <person name="Martens C."/>
            <person name="Maumus F."/>
            <person name="Michel G."/>
            <person name="Miranda-Saavedra D."/>
            <person name="Morales J."/>
            <person name="Moreau H."/>
            <person name="Motomura T."/>
            <person name="Nagasato C."/>
            <person name="Napoli C.A."/>
            <person name="Nelson D.R."/>
            <person name="Nyvall-Collen P."/>
            <person name="Peters A.F."/>
            <person name="Pommier C."/>
            <person name="Potin P."/>
            <person name="Poulain J."/>
            <person name="Quesneville H."/>
            <person name="Read B."/>
            <person name="Rensing S.A."/>
            <person name="Ritter A."/>
            <person name="Rousvoal S."/>
            <person name="Samanta M."/>
            <person name="Samson G."/>
            <person name="Schroeder D.C."/>
            <person name="Segurens B."/>
            <person name="Strittmatter M."/>
            <person name="Tonon T."/>
            <person name="Tregear J.W."/>
            <person name="Valentin K."/>
            <person name="von Dassow P."/>
            <person name="Yamagishi T."/>
            <person name="Van de Peer Y."/>
            <person name="Wincker P."/>
        </authorList>
    </citation>
    <scope>NUCLEOTIDE SEQUENCE [LARGE SCALE GENOMIC DNA]</scope>
    <source>
        <strain evidence="9">Ec32 / CCAP1310/4</strain>
    </source>
</reference>
<evidence type="ECO:0000256" key="5">
    <source>
        <dbReference type="PROSITE-ProRule" id="PRU10007"/>
    </source>
</evidence>
<keyword evidence="2 6" id="KW-0560">Oxidoreductase</keyword>
<dbReference type="eggNOG" id="KOG2450">
    <property type="taxonomic scope" value="Eukaryota"/>
</dbReference>
<evidence type="ECO:0000313" key="9">
    <source>
        <dbReference type="Proteomes" id="UP000002630"/>
    </source>
</evidence>
<evidence type="ECO:0000256" key="2">
    <source>
        <dbReference type="ARBA" id="ARBA00023002"/>
    </source>
</evidence>
<evidence type="ECO:0000256" key="6">
    <source>
        <dbReference type="RuleBase" id="RU003345"/>
    </source>
</evidence>
<keyword evidence="3" id="KW-0520">NAD</keyword>
<evidence type="ECO:0000256" key="3">
    <source>
        <dbReference type="ARBA" id="ARBA00023027"/>
    </source>
</evidence>
<sequence length="564" mass="59293">MFVKNSLAGRIFPTGVSLLGWHGKVAFRQRIGAALATAAAGASTPTLTTMATTPATLFISNKFREAREGATFEVLNPATETVLSVCANGGEEDVDEAVKAARACFEGPSWGMSSTGVQRGGCLRALASAIEDDKEAFALAETQDTGKPIEDSEGEIDEAIDYLRYYAGLAEGLDEESPEQLKTPDYNQNFRTRVVREPIGVVGAITPWNYPLCTAVNKVAAALAAGCTVVLKPSELAPSTCLRMAGLAEAAGFPPGALNVVTGEGFPTGDALSRHPGLDKVSFTGSVPTGQRVMAAAAKAGPTDVHLELGGKSAMIVFDDVEEVEAAVDWACVGIFSNSGQVCSATSRLLVQSKIYDQVVSSVVDRASRISVGDPMRRGRDAPGPCMGPLVSGPQKERVLGFVTRAVEGGATVISGDGADRNAAVQKPAVGYYVSPTILSEVSDENEAWDAEIFGPVLCVRRFEEESEAIESANRSEFGLAASVMSSDQERCKRVSRALRAGVVWENCSQCAPVEAPWGGFKKSGVGGRELGRWGLDEFLGVKAITSCKQTFSYNSYGGASPST</sequence>
<dbReference type="FunFam" id="3.40.605.10:FF:000007">
    <property type="entry name" value="NAD/NADP-dependent betaine aldehyde dehydrogenase"/>
    <property type="match status" value="1"/>
</dbReference>
<evidence type="ECO:0000256" key="1">
    <source>
        <dbReference type="ARBA" id="ARBA00009986"/>
    </source>
</evidence>
<dbReference type="Gene3D" id="3.40.605.10">
    <property type="entry name" value="Aldehyde Dehydrogenase, Chain A, domain 1"/>
    <property type="match status" value="1"/>
</dbReference>
<evidence type="ECO:0000313" key="8">
    <source>
        <dbReference type="EMBL" id="CBJ33263.1"/>
    </source>
</evidence>